<proteinExistence type="predicted"/>
<accession>A0AAD9IQ44</accession>
<feature type="domain" description="C-type lectin" evidence="1">
    <location>
        <begin position="16"/>
        <end position="129"/>
    </location>
</feature>
<dbReference type="InterPro" id="IPR050828">
    <property type="entry name" value="C-type_lectin/matrix_domain"/>
</dbReference>
<protein>
    <recommendedName>
        <fullName evidence="1">C-type lectin domain-containing protein</fullName>
    </recommendedName>
</protein>
<evidence type="ECO:0000313" key="3">
    <source>
        <dbReference type="Proteomes" id="UP001208570"/>
    </source>
</evidence>
<comment type="caution">
    <text evidence="2">The sequence shown here is derived from an EMBL/GenBank/DDBJ whole genome shotgun (WGS) entry which is preliminary data.</text>
</comment>
<reference evidence="2" key="1">
    <citation type="journal article" date="2023" name="Mol. Biol. Evol.">
        <title>Third-Generation Sequencing Reveals the Adaptive Role of the Epigenome in Three Deep-Sea Polychaetes.</title>
        <authorList>
            <person name="Perez M."/>
            <person name="Aroh O."/>
            <person name="Sun Y."/>
            <person name="Lan Y."/>
            <person name="Juniper S.K."/>
            <person name="Young C.R."/>
            <person name="Angers B."/>
            <person name="Qian P.Y."/>
        </authorList>
    </citation>
    <scope>NUCLEOTIDE SEQUENCE</scope>
    <source>
        <strain evidence="2">P08H-3</strain>
    </source>
</reference>
<dbReference type="InterPro" id="IPR016186">
    <property type="entry name" value="C-type_lectin-like/link_sf"/>
</dbReference>
<dbReference type="Proteomes" id="UP001208570">
    <property type="component" value="Unassembled WGS sequence"/>
</dbReference>
<dbReference type="PANTHER" id="PTHR45710:SF31">
    <property type="entry name" value="EARLY ACTIVATION ANTIGEN CD69"/>
    <property type="match status" value="1"/>
</dbReference>
<dbReference type="Gene3D" id="3.10.100.10">
    <property type="entry name" value="Mannose-Binding Protein A, subunit A"/>
    <property type="match status" value="2"/>
</dbReference>
<dbReference type="SMART" id="SM00034">
    <property type="entry name" value="CLECT"/>
    <property type="match status" value="2"/>
</dbReference>
<keyword evidence="3" id="KW-1185">Reference proteome</keyword>
<sequence length="291" mass="33894">MTKSSDCQDQKKTICEGFSCYYLYEDGTSYLTWDKSLEFCTNNGMAMAKIESNQTQKVIERLLHGLPESTQRQIWIGGRRSSDDKWRYINGTEFKKPVTTSSQTASYCLYVKICKNLTQEYHDDNCDEKTSSSRLLCQYDQSKTDSCSSSDSHFVDKCYRKTKYDGPDGNRIDWYNGETYCRQSDIQGDIAYSYLDDDTLINNIINFVNDSKVCVHLWFGVRKRIWFWMTGSSITGDKQPINYFNWDNDTKIDSSDGDCIYIDRDKGNKWFTQRCTGSNLKHFICMNGELY</sequence>
<evidence type="ECO:0000259" key="1">
    <source>
        <dbReference type="PROSITE" id="PS50041"/>
    </source>
</evidence>
<feature type="domain" description="C-type lectin" evidence="1">
    <location>
        <begin position="154"/>
        <end position="275"/>
    </location>
</feature>
<dbReference type="Pfam" id="PF00059">
    <property type="entry name" value="Lectin_C"/>
    <property type="match status" value="2"/>
</dbReference>
<dbReference type="PANTHER" id="PTHR45710">
    <property type="entry name" value="C-TYPE LECTIN DOMAIN-CONTAINING PROTEIN 180"/>
    <property type="match status" value="1"/>
</dbReference>
<gene>
    <name evidence="2" type="ORF">LSH36_3315g00013</name>
</gene>
<dbReference type="EMBL" id="JAODUP010003308">
    <property type="protein sequence ID" value="KAK2138328.1"/>
    <property type="molecule type" value="Genomic_DNA"/>
</dbReference>
<name>A0AAD9IQ44_9ANNE</name>
<dbReference type="CDD" id="cd00037">
    <property type="entry name" value="CLECT"/>
    <property type="match status" value="2"/>
</dbReference>
<organism evidence="2 3">
    <name type="scientific">Paralvinella palmiformis</name>
    <dbReference type="NCBI Taxonomy" id="53620"/>
    <lineage>
        <taxon>Eukaryota</taxon>
        <taxon>Metazoa</taxon>
        <taxon>Spiralia</taxon>
        <taxon>Lophotrochozoa</taxon>
        <taxon>Annelida</taxon>
        <taxon>Polychaeta</taxon>
        <taxon>Sedentaria</taxon>
        <taxon>Canalipalpata</taxon>
        <taxon>Terebellida</taxon>
        <taxon>Terebelliformia</taxon>
        <taxon>Alvinellidae</taxon>
        <taxon>Paralvinella</taxon>
    </lineage>
</organism>
<dbReference type="InterPro" id="IPR001304">
    <property type="entry name" value="C-type_lectin-like"/>
</dbReference>
<evidence type="ECO:0000313" key="2">
    <source>
        <dbReference type="EMBL" id="KAK2138328.1"/>
    </source>
</evidence>
<dbReference type="InterPro" id="IPR016187">
    <property type="entry name" value="CTDL_fold"/>
</dbReference>
<dbReference type="AlphaFoldDB" id="A0AAD9IQ44"/>
<dbReference type="PROSITE" id="PS50041">
    <property type="entry name" value="C_TYPE_LECTIN_2"/>
    <property type="match status" value="2"/>
</dbReference>
<dbReference type="SUPFAM" id="SSF56436">
    <property type="entry name" value="C-type lectin-like"/>
    <property type="match status" value="2"/>
</dbReference>